<evidence type="ECO:0000259" key="1">
    <source>
        <dbReference type="PROSITE" id="PS50206"/>
    </source>
</evidence>
<dbReference type="Pfam" id="PF00581">
    <property type="entry name" value="Rhodanese"/>
    <property type="match status" value="1"/>
</dbReference>
<dbReference type="InterPro" id="IPR036873">
    <property type="entry name" value="Rhodanese-like_dom_sf"/>
</dbReference>
<dbReference type="CDD" id="cd00158">
    <property type="entry name" value="RHOD"/>
    <property type="match status" value="1"/>
</dbReference>
<dbReference type="EMBL" id="FORT01000002">
    <property type="protein sequence ID" value="SFJ24061.1"/>
    <property type="molecule type" value="Genomic_DNA"/>
</dbReference>
<dbReference type="SMART" id="SM00450">
    <property type="entry name" value="RHOD"/>
    <property type="match status" value="1"/>
</dbReference>
<dbReference type="AlphaFoldDB" id="A0A1I3PS25"/>
<protein>
    <submittedName>
        <fullName evidence="2">Rhodanese-related sulfurtransferase</fullName>
    </submittedName>
</protein>
<dbReference type="PANTHER" id="PTHR43031:SF1">
    <property type="entry name" value="PYRIDINE NUCLEOTIDE-DISULPHIDE OXIDOREDUCTASE"/>
    <property type="match status" value="1"/>
</dbReference>
<dbReference type="Gene3D" id="3.40.250.10">
    <property type="entry name" value="Rhodanese-like domain"/>
    <property type="match status" value="1"/>
</dbReference>
<keyword evidence="2" id="KW-0808">Transferase</keyword>
<proteinExistence type="predicted"/>
<dbReference type="InterPro" id="IPR001763">
    <property type="entry name" value="Rhodanese-like_dom"/>
</dbReference>
<dbReference type="PANTHER" id="PTHR43031">
    <property type="entry name" value="FAD-DEPENDENT OXIDOREDUCTASE"/>
    <property type="match status" value="1"/>
</dbReference>
<dbReference type="InterPro" id="IPR050229">
    <property type="entry name" value="GlpE_sulfurtransferase"/>
</dbReference>
<sequence length="114" mass="12589">MNKPTINKREFEQLLQENAKLIILDVRDVEKYQSGSLHVPGLATKNVSYIHMKEQDQALPKETAEACADATIITLCTSGNKAQKAAALLREKGYRASALEGGLTAWNADRMQSE</sequence>
<feature type="domain" description="Rhodanese" evidence="1">
    <location>
        <begin position="17"/>
        <end position="113"/>
    </location>
</feature>
<name>A0A1I3PS25_9BACL</name>
<dbReference type="PROSITE" id="PS50206">
    <property type="entry name" value="RHODANESE_3"/>
    <property type="match status" value="1"/>
</dbReference>
<reference evidence="3" key="1">
    <citation type="submission" date="2016-10" db="EMBL/GenBank/DDBJ databases">
        <authorList>
            <person name="Varghese N."/>
            <person name="Submissions S."/>
        </authorList>
    </citation>
    <scope>NUCLEOTIDE SEQUENCE [LARGE SCALE GENOMIC DNA]</scope>
    <source>
        <strain evidence="3">OK042</strain>
    </source>
</reference>
<dbReference type="RefSeq" id="WP_246071157.1">
    <property type="nucleotide sequence ID" value="NZ_FORT01000002.1"/>
</dbReference>
<accession>A0A1I3PS25</accession>
<dbReference type="Proteomes" id="UP000198915">
    <property type="component" value="Unassembled WGS sequence"/>
</dbReference>
<evidence type="ECO:0000313" key="3">
    <source>
        <dbReference type="Proteomes" id="UP000198915"/>
    </source>
</evidence>
<keyword evidence="3" id="KW-1185">Reference proteome</keyword>
<organism evidence="2 3">
    <name type="scientific">Brevibacillus centrosporus</name>
    <dbReference type="NCBI Taxonomy" id="54910"/>
    <lineage>
        <taxon>Bacteria</taxon>
        <taxon>Bacillati</taxon>
        <taxon>Bacillota</taxon>
        <taxon>Bacilli</taxon>
        <taxon>Bacillales</taxon>
        <taxon>Paenibacillaceae</taxon>
        <taxon>Brevibacillus</taxon>
    </lineage>
</organism>
<dbReference type="SUPFAM" id="SSF52821">
    <property type="entry name" value="Rhodanese/Cell cycle control phosphatase"/>
    <property type="match status" value="1"/>
</dbReference>
<gene>
    <name evidence="2" type="ORF">SAMN05518846_102466</name>
</gene>
<dbReference type="GO" id="GO:0016740">
    <property type="term" value="F:transferase activity"/>
    <property type="evidence" value="ECO:0007669"/>
    <property type="project" value="UniProtKB-KW"/>
</dbReference>
<dbReference type="STRING" id="1884381.SAMN05518846_102466"/>
<evidence type="ECO:0000313" key="2">
    <source>
        <dbReference type="EMBL" id="SFJ24061.1"/>
    </source>
</evidence>